<reference evidence="3" key="2">
    <citation type="submission" date="2020-09" db="EMBL/GenBank/DDBJ databases">
        <authorList>
            <person name="Sun Q."/>
            <person name="Zhou Y."/>
        </authorList>
    </citation>
    <scope>NUCLEOTIDE SEQUENCE</scope>
    <source>
        <strain evidence="3">CGMCC 1.12214</strain>
    </source>
</reference>
<dbReference type="CDD" id="cd11613">
    <property type="entry name" value="SAF_AH_GD"/>
    <property type="match status" value="1"/>
</dbReference>
<dbReference type="GO" id="GO:0016787">
    <property type="term" value="F:hydrolase activity"/>
    <property type="evidence" value="ECO:0007669"/>
    <property type="project" value="UniProtKB-KW"/>
</dbReference>
<evidence type="ECO:0000313" key="3">
    <source>
        <dbReference type="EMBL" id="GGH07264.1"/>
    </source>
</evidence>
<dbReference type="SMART" id="SM00858">
    <property type="entry name" value="SAF"/>
    <property type="match status" value="1"/>
</dbReference>
<protein>
    <submittedName>
        <fullName evidence="3">Hydrolase</fullName>
    </submittedName>
</protein>
<evidence type="ECO:0000256" key="1">
    <source>
        <dbReference type="ARBA" id="ARBA00023239"/>
    </source>
</evidence>
<keyword evidence="3" id="KW-0378">Hydrolase</keyword>
<accession>A0A917I2I5</accession>
<dbReference type="GO" id="GO:0016829">
    <property type="term" value="F:lyase activity"/>
    <property type="evidence" value="ECO:0007669"/>
    <property type="project" value="UniProtKB-KW"/>
</dbReference>
<name>A0A917I2I5_9HYPH</name>
<feature type="domain" description="SAF" evidence="2">
    <location>
        <begin position="18"/>
        <end position="89"/>
    </location>
</feature>
<organism evidence="3 4">
    <name type="scientific">Alsobacter metallidurans</name>
    <dbReference type="NCBI Taxonomy" id="340221"/>
    <lineage>
        <taxon>Bacteria</taxon>
        <taxon>Pseudomonadati</taxon>
        <taxon>Pseudomonadota</taxon>
        <taxon>Alphaproteobacteria</taxon>
        <taxon>Hyphomicrobiales</taxon>
        <taxon>Alsobacteraceae</taxon>
        <taxon>Alsobacter</taxon>
    </lineage>
</organism>
<keyword evidence="1" id="KW-0456">Lyase</keyword>
<comment type="caution">
    <text evidence="3">The sequence shown here is derived from an EMBL/GenBank/DDBJ whole genome shotgun (WGS) entry which is preliminary data.</text>
</comment>
<dbReference type="RefSeq" id="WP_188515879.1">
    <property type="nucleotide sequence ID" value="NZ_BMES01000001.1"/>
</dbReference>
<dbReference type="PANTHER" id="PTHR30536:SF5">
    <property type="entry name" value="ALTRONATE DEHYDRATASE"/>
    <property type="match status" value="1"/>
</dbReference>
<keyword evidence="4" id="KW-1185">Reference proteome</keyword>
<proteinExistence type="predicted"/>
<dbReference type="GO" id="GO:0019698">
    <property type="term" value="P:D-galacturonate catabolic process"/>
    <property type="evidence" value="ECO:0007669"/>
    <property type="project" value="TreeGrafter"/>
</dbReference>
<dbReference type="InterPro" id="IPR052172">
    <property type="entry name" value="UxaA_altronate/galactarate_dh"/>
</dbReference>
<sequence>MADPDDLDPRLIRLDPRDNVAVVRQRLEAGLPVRVAGRVTTPARDIPLGHKVACRPIQAGEKVLKYGAPIGSAVAAIAPGDHVHVHNMKSDYTATHTLDEARARHGGSAA</sequence>
<reference evidence="3" key="1">
    <citation type="journal article" date="2014" name="Int. J. Syst. Evol. Microbiol.">
        <title>Complete genome sequence of Corynebacterium casei LMG S-19264T (=DSM 44701T), isolated from a smear-ripened cheese.</title>
        <authorList>
            <consortium name="US DOE Joint Genome Institute (JGI-PGF)"/>
            <person name="Walter F."/>
            <person name="Albersmeier A."/>
            <person name="Kalinowski J."/>
            <person name="Ruckert C."/>
        </authorList>
    </citation>
    <scope>NUCLEOTIDE SEQUENCE</scope>
    <source>
        <strain evidence="3">CGMCC 1.12214</strain>
    </source>
</reference>
<dbReference type="Proteomes" id="UP000603912">
    <property type="component" value="Unassembled WGS sequence"/>
</dbReference>
<evidence type="ECO:0000313" key="4">
    <source>
        <dbReference type="Proteomes" id="UP000603912"/>
    </source>
</evidence>
<dbReference type="Gene3D" id="2.30.130.110">
    <property type="match status" value="1"/>
</dbReference>
<dbReference type="InterPro" id="IPR044144">
    <property type="entry name" value="SAF_UxaA/GarD"/>
</dbReference>
<gene>
    <name evidence="3" type="ORF">GCM10007036_02050</name>
</gene>
<evidence type="ECO:0000259" key="2">
    <source>
        <dbReference type="SMART" id="SM00858"/>
    </source>
</evidence>
<dbReference type="AlphaFoldDB" id="A0A917I2I5"/>
<dbReference type="InterPro" id="IPR013974">
    <property type="entry name" value="SAF"/>
</dbReference>
<dbReference type="EMBL" id="BMES01000001">
    <property type="protein sequence ID" value="GGH07264.1"/>
    <property type="molecule type" value="Genomic_DNA"/>
</dbReference>
<dbReference type="PANTHER" id="PTHR30536">
    <property type="entry name" value="ALTRONATE/GALACTARATE DEHYDRATASE"/>
    <property type="match status" value="1"/>
</dbReference>